<comment type="function">
    <text evidence="11">FliM is one of three proteins (FliG, FliN, FliM) that forms the rotor-mounted switch complex (C ring), located at the base of the basal body. This complex interacts with the CheY and CheZ chemotaxis proteins, in addition to contacting components of the motor that determine the direction of flagellar rotation.</text>
</comment>
<evidence type="ECO:0000256" key="5">
    <source>
        <dbReference type="ARBA" id="ARBA00022475"/>
    </source>
</evidence>
<evidence type="ECO:0000259" key="13">
    <source>
        <dbReference type="Pfam" id="PF01052"/>
    </source>
</evidence>
<comment type="subcellular location">
    <subcellularLocation>
        <location evidence="1">Bacterial flagellum basal body</location>
    </subcellularLocation>
    <subcellularLocation>
        <location evidence="2">Cell inner membrane</location>
        <topology evidence="2">Peripheral membrane protein</topology>
    </subcellularLocation>
</comment>
<evidence type="ECO:0000256" key="11">
    <source>
        <dbReference type="ARBA" id="ARBA00025044"/>
    </source>
</evidence>
<gene>
    <name evidence="14" type="primary">fliM</name>
    <name evidence="14" type="ORF">NSPWAT_1116</name>
</gene>
<organism evidence="14 15">
    <name type="scientific">Nitrospina watsonii</name>
    <dbReference type="NCBI Taxonomy" id="1323948"/>
    <lineage>
        <taxon>Bacteria</taxon>
        <taxon>Pseudomonadati</taxon>
        <taxon>Nitrospinota/Tectimicrobiota group</taxon>
        <taxon>Nitrospinota</taxon>
        <taxon>Nitrospinia</taxon>
        <taxon>Nitrospinales</taxon>
        <taxon>Nitrospinaceae</taxon>
        <taxon>Nitrospina</taxon>
    </lineage>
</organism>
<keyword evidence="14" id="KW-0966">Cell projection</keyword>
<keyword evidence="9" id="KW-0472">Membrane</keyword>
<dbReference type="Proteomes" id="UP001157733">
    <property type="component" value="Chromosome"/>
</dbReference>
<keyword evidence="15" id="KW-1185">Reference proteome</keyword>
<dbReference type="CDD" id="cd17908">
    <property type="entry name" value="FliM"/>
    <property type="match status" value="1"/>
</dbReference>
<feature type="domain" description="Flagellar motor switch protein FliN-like C-terminal" evidence="13">
    <location>
        <begin position="251"/>
        <end position="322"/>
    </location>
</feature>
<keyword evidence="10" id="KW-0975">Bacterial flagellum</keyword>
<evidence type="ECO:0000256" key="9">
    <source>
        <dbReference type="ARBA" id="ARBA00023136"/>
    </source>
</evidence>
<comment type="similarity">
    <text evidence="3">Belongs to the FliM family.</text>
</comment>
<dbReference type="InterPro" id="IPR001689">
    <property type="entry name" value="Flag_FliM"/>
</dbReference>
<evidence type="ECO:0000256" key="7">
    <source>
        <dbReference type="ARBA" id="ARBA00022519"/>
    </source>
</evidence>
<dbReference type="PANTHER" id="PTHR30034">
    <property type="entry name" value="FLAGELLAR MOTOR SWITCH PROTEIN FLIM"/>
    <property type="match status" value="1"/>
</dbReference>
<dbReference type="SUPFAM" id="SSF101801">
    <property type="entry name" value="Surface presentation of antigens (SPOA)"/>
    <property type="match status" value="1"/>
</dbReference>
<dbReference type="InterPro" id="IPR001543">
    <property type="entry name" value="FliN-like_C"/>
</dbReference>
<evidence type="ECO:0000313" key="15">
    <source>
        <dbReference type="Proteomes" id="UP001157733"/>
    </source>
</evidence>
<proteinExistence type="inferred from homology"/>
<dbReference type="PRINTS" id="PR00955">
    <property type="entry name" value="FLGMOTORFLIM"/>
</dbReference>
<reference evidence="14 15" key="1">
    <citation type="submission" date="2022-09" db="EMBL/GenBank/DDBJ databases">
        <authorList>
            <person name="Kop L."/>
        </authorList>
    </citation>
    <scope>NUCLEOTIDE SEQUENCE [LARGE SCALE GENOMIC DNA]</scope>
    <source>
        <strain evidence="14 15">347</strain>
    </source>
</reference>
<name>A0ABM9HCU9_9BACT</name>
<dbReference type="Pfam" id="PF01052">
    <property type="entry name" value="FliMN_C"/>
    <property type="match status" value="1"/>
</dbReference>
<sequence>MGQVLSKGEVDALLRGVSENQIETEADVTEEEKGVVPYDLTSQEKIIRGRLPTLEIINQFFSRLFRNSFSGMMRRSADVSTVSTDSLKFGDFLRSLPVPSSLHVFRMEPLRGFGLVVMESSLVFALVDNFFGGPGSSEMKNQGRDFTSIEMRMTRNVIQQALEDWANAWKPVHRVKTSYVRSEVNPQFAAIVPPTDVVLIIVFDIEMERASGTITICLPYTAIEPVLPKLKANFQSERMEADKVWIRRLREELMQTDVECVVELGKMIMTPRKLLNLKLGDTLMLGNDVSDPLTVKVEGIHKYMGHPGVSRGMKAVQISKIIEREE</sequence>
<keyword evidence="5" id="KW-1003">Cell membrane</keyword>
<dbReference type="Pfam" id="PF02154">
    <property type="entry name" value="FliM"/>
    <property type="match status" value="1"/>
</dbReference>
<keyword evidence="14" id="KW-0282">Flagellum</keyword>
<evidence type="ECO:0000256" key="4">
    <source>
        <dbReference type="ARBA" id="ARBA00021898"/>
    </source>
</evidence>
<accession>A0ABM9HCU9</accession>
<dbReference type="PIRSF" id="PIRSF002888">
    <property type="entry name" value="FliM"/>
    <property type="match status" value="1"/>
</dbReference>
<evidence type="ECO:0000256" key="1">
    <source>
        <dbReference type="ARBA" id="ARBA00004117"/>
    </source>
</evidence>
<keyword evidence="8" id="KW-0283">Flagellar rotation</keyword>
<dbReference type="PANTHER" id="PTHR30034:SF3">
    <property type="entry name" value="FLAGELLAR MOTOR SWITCH PROTEIN FLIM"/>
    <property type="match status" value="1"/>
</dbReference>
<evidence type="ECO:0000256" key="8">
    <source>
        <dbReference type="ARBA" id="ARBA00022779"/>
    </source>
</evidence>
<dbReference type="EMBL" id="OX336137">
    <property type="protein sequence ID" value="CAI2717975.1"/>
    <property type="molecule type" value="Genomic_DNA"/>
</dbReference>
<dbReference type="RefSeq" id="WP_282010887.1">
    <property type="nucleotide sequence ID" value="NZ_OX336137.1"/>
</dbReference>
<evidence type="ECO:0000256" key="6">
    <source>
        <dbReference type="ARBA" id="ARBA00022500"/>
    </source>
</evidence>
<dbReference type="SUPFAM" id="SSF103039">
    <property type="entry name" value="CheC-like"/>
    <property type="match status" value="1"/>
</dbReference>
<keyword evidence="6" id="KW-0145">Chemotaxis</keyword>
<keyword evidence="14" id="KW-0969">Cilium</keyword>
<protein>
    <recommendedName>
        <fullName evidence="4 12">Flagellar motor switch protein FliM</fullName>
    </recommendedName>
</protein>
<dbReference type="InterPro" id="IPR036429">
    <property type="entry name" value="SpoA-like_sf"/>
</dbReference>
<keyword evidence="7" id="KW-0997">Cell inner membrane</keyword>
<evidence type="ECO:0000256" key="10">
    <source>
        <dbReference type="ARBA" id="ARBA00023143"/>
    </source>
</evidence>
<evidence type="ECO:0000256" key="12">
    <source>
        <dbReference type="NCBIfam" id="TIGR01397"/>
    </source>
</evidence>
<dbReference type="NCBIfam" id="TIGR01397">
    <property type="entry name" value="fliM_switch"/>
    <property type="match status" value="1"/>
</dbReference>
<evidence type="ECO:0000313" key="14">
    <source>
        <dbReference type="EMBL" id="CAI2717975.1"/>
    </source>
</evidence>
<evidence type="ECO:0000256" key="2">
    <source>
        <dbReference type="ARBA" id="ARBA00004417"/>
    </source>
</evidence>
<dbReference type="InterPro" id="IPR028976">
    <property type="entry name" value="CheC-like_sf"/>
</dbReference>
<dbReference type="Gene3D" id="3.40.1550.10">
    <property type="entry name" value="CheC-like"/>
    <property type="match status" value="1"/>
</dbReference>
<evidence type="ECO:0000256" key="3">
    <source>
        <dbReference type="ARBA" id="ARBA00011049"/>
    </source>
</evidence>
<dbReference type="Gene3D" id="2.30.330.10">
    <property type="entry name" value="SpoA-like"/>
    <property type="match status" value="1"/>
</dbReference>